<dbReference type="Proteomes" id="UP001141327">
    <property type="component" value="Unassembled WGS sequence"/>
</dbReference>
<feature type="compositionally biased region" description="Low complexity" evidence="1">
    <location>
        <begin position="1"/>
        <end position="21"/>
    </location>
</feature>
<organism evidence="2 3">
    <name type="scientific">Paratrimastix pyriformis</name>
    <dbReference type="NCBI Taxonomy" id="342808"/>
    <lineage>
        <taxon>Eukaryota</taxon>
        <taxon>Metamonada</taxon>
        <taxon>Preaxostyla</taxon>
        <taxon>Paratrimastigidae</taxon>
        <taxon>Paratrimastix</taxon>
    </lineage>
</organism>
<proteinExistence type="predicted"/>
<feature type="region of interest" description="Disordered" evidence="1">
    <location>
        <begin position="96"/>
        <end position="117"/>
    </location>
</feature>
<name>A0ABQ8U4H2_9EUKA</name>
<sequence length="497" mass="54422">MASGSASPAAPRSASCSASESGWGDRGSDPRARRGDQAAHRPLPASGSPPVLPTWKVFEFGIFAFSIGQLTMSSETHSVEDAGAVPLTLESVEAEANRQRMEAAGKKRVAEKSQAEEQGEKKEKVMVCVNWIVAFLPKVRLSRMFVGLILVLCNLAGTNLNASFVRSLARPVFNKAWKKELWRDVSETRCRGDSWSFASRNQAVLTDLGSECERPASAVTFVTMRAHLGGLPWKLKKRSLGQACSPAGCMACVCDMLGGTAPHPGDLPGQAHSTDRSGEDRPLRADHRLAFIRAAGVEWPQQMQEYLKNHHIVVEVSDIWRSEVAWSSGRWDGTFCVMATPEQREAIDALKRESPDVSLSPGWTECFASEVGPRLILRISDIWPLRCLSDRLVRWKILLWDVADAARSLGERMWPLILVGLVKGIIQFQYWTEQMGAPMPASAQNLRRNGQLWTTSEGLVVTLGPVKGSTVKPGPLNTRSGSCGCWRGPLCYVGGMP</sequence>
<gene>
    <name evidence="2" type="ORF">PAPYR_12248</name>
</gene>
<comment type="caution">
    <text evidence="2">The sequence shown here is derived from an EMBL/GenBank/DDBJ whole genome shotgun (WGS) entry which is preliminary data.</text>
</comment>
<evidence type="ECO:0000256" key="1">
    <source>
        <dbReference type="SAM" id="MobiDB-lite"/>
    </source>
</evidence>
<evidence type="ECO:0000313" key="2">
    <source>
        <dbReference type="EMBL" id="KAJ4453306.1"/>
    </source>
</evidence>
<dbReference type="EMBL" id="JAPMOS010000282">
    <property type="protein sequence ID" value="KAJ4453306.1"/>
    <property type="molecule type" value="Genomic_DNA"/>
</dbReference>
<protein>
    <submittedName>
        <fullName evidence="2">Uncharacterized protein</fullName>
    </submittedName>
</protein>
<keyword evidence="3" id="KW-1185">Reference proteome</keyword>
<accession>A0ABQ8U4H2</accession>
<evidence type="ECO:0000313" key="3">
    <source>
        <dbReference type="Proteomes" id="UP001141327"/>
    </source>
</evidence>
<reference evidence="2" key="1">
    <citation type="journal article" date="2022" name="bioRxiv">
        <title>Genomics of Preaxostyla Flagellates Illuminates Evolutionary Transitions and the Path Towards Mitochondrial Loss.</title>
        <authorList>
            <person name="Novak L.V.F."/>
            <person name="Treitli S.C."/>
            <person name="Pyrih J."/>
            <person name="Halakuc P."/>
            <person name="Pipaliya S.V."/>
            <person name="Vacek V."/>
            <person name="Brzon O."/>
            <person name="Soukal P."/>
            <person name="Eme L."/>
            <person name="Dacks J.B."/>
            <person name="Karnkowska A."/>
            <person name="Elias M."/>
            <person name="Hampl V."/>
        </authorList>
    </citation>
    <scope>NUCLEOTIDE SEQUENCE</scope>
    <source>
        <strain evidence="2">RCP-MX</strain>
    </source>
</reference>
<feature type="region of interest" description="Disordered" evidence="1">
    <location>
        <begin position="1"/>
        <end position="47"/>
    </location>
</feature>
<feature type="compositionally biased region" description="Basic and acidic residues" evidence="1">
    <location>
        <begin position="26"/>
        <end position="39"/>
    </location>
</feature>